<feature type="region of interest" description="Disordered" evidence="2">
    <location>
        <begin position="425"/>
        <end position="447"/>
    </location>
</feature>
<evidence type="ECO:0000313" key="5">
    <source>
        <dbReference type="Proteomes" id="UP000190776"/>
    </source>
</evidence>
<keyword evidence="4" id="KW-0032">Aminotransferase</keyword>
<feature type="compositionally biased region" description="Basic and acidic residues" evidence="2">
    <location>
        <begin position="425"/>
        <end position="442"/>
    </location>
</feature>
<reference evidence="4 5" key="1">
    <citation type="submission" date="2017-01" db="EMBL/GenBank/DDBJ databases">
        <title>Draft genome sequence of Diplodia seriata F98.1, a fungal species involved in grapevine trunk diseases.</title>
        <authorList>
            <person name="Robert-Siegwald G."/>
            <person name="Vallet J."/>
            <person name="Abou-Mansour E."/>
            <person name="Xu J."/>
            <person name="Rey P."/>
            <person name="Bertsch C."/>
            <person name="Rego C."/>
            <person name="Larignon P."/>
            <person name="Fontaine F."/>
            <person name="Lebrun M.-H."/>
        </authorList>
    </citation>
    <scope>NUCLEOTIDE SEQUENCE [LARGE SCALE GENOMIC DNA]</scope>
    <source>
        <strain evidence="4 5">F98.1</strain>
    </source>
</reference>
<dbReference type="Proteomes" id="UP000190776">
    <property type="component" value="Unassembled WGS sequence"/>
</dbReference>
<dbReference type="STRING" id="420778.A0A1S8B4D7"/>
<sequence>AGSFGTYPKSVQDELRRWQSRAEARPDQFIRYEYPVELRKSRALMASYLRAPVETLVFVPNATTGVNTVLRNLVFEDGDVIIYFATIYGACENTVKYVCETTPARAAKVEYTFPVEDDDLVRRFRDVVDAEVKAGRRVKLAIFDTVVSLPGVRLPFERLTQACRELGVLSLIDGAHGVGQVDLNLGELDPDFFVSNCHKWLFTPRASAIFYVPVRHQGLMRSTLPTSHGFIPLPDPAAPAYINPLPPSGESDFEANFAFTGSGDFTPFLCVPAALAYRESLGGEAAIRAYCENLARDGGRRAAKILGTELLDNSSNTLSRCFFANVRLPLALEACEAAAEKAAAAREKAGKRVVSKAEVPALVKNWAAATMVKEYGGFQALIEYGGGWWARLSAMVYLEVADFEWAAGVLKEVCDERGEWLNGRVGERERESESEEGERGETDSMINGLFVFEAR</sequence>
<dbReference type="InterPro" id="IPR015424">
    <property type="entry name" value="PyrdxlP-dep_Trfase"/>
</dbReference>
<evidence type="ECO:0000256" key="2">
    <source>
        <dbReference type="SAM" id="MobiDB-lite"/>
    </source>
</evidence>
<name>A0A1S8B4D7_9PEZI</name>
<gene>
    <name evidence="4" type="ORF">BK809_0006556</name>
</gene>
<organism evidence="4 5">
    <name type="scientific">Diplodia seriata</name>
    <dbReference type="NCBI Taxonomy" id="420778"/>
    <lineage>
        <taxon>Eukaryota</taxon>
        <taxon>Fungi</taxon>
        <taxon>Dikarya</taxon>
        <taxon>Ascomycota</taxon>
        <taxon>Pezizomycotina</taxon>
        <taxon>Dothideomycetes</taxon>
        <taxon>Dothideomycetes incertae sedis</taxon>
        <taxon>Botryosphaeriales</taxon>
        <taxon>Botryosphaeriaceae</taxon>
        <taxon>Diplodia</taxon>
    </lineage>
</organism>
<accession>A0A1S8B4D7</accession>
<dbReference type="SUPFAM" id="SSF53383">
    <property type="entry name" value="PLP-dependent transferases"/>
    <property type="match status" value="1"/>
</dbReference>
<dbReference type="Pfam" id="PF00266">
    <property type="entry name" value="Aminotran_5"/>
    <property type="match status" value="1"/>
</dbReference>
<comment type="caution">
    <text evidence="4">The sequence shown here is derived from an EMBL/GenBank/DDBJ whole genome shotgun (WGS) entry which is preliminary data.</text>
</comment>
<protein>
    <submittedName>
        <fullName evidence="4">Putative aminotransferase</fullName>
    </submittedName>
</protein>
<dbReference type="OrthoDB" id="5978656at2759"/>
<dbReference type="InterPro" id="IPR015421">
    <property type="entry name" value="PyrdxlP-dep_Trfase_major"/>
</dbReference>
<evidence type="ECO:0000313" key="4">
    <source>
        <dbReference type="EMBL" id="OMP82246.1"/>
    </source>
</evidence>
<dbReference type="EMBL" id="MSZU01000114">
    <property type="protein sequence ID" value="OMP82246.1"/>
    <property type="molecule type" value="Genomic_DNA"/>
</dbReference>
<proteinExistence type="predicted"/>
<keyword evidence="4" id="KW-0808">Transferase</keyword>
<dbReference type="InterPro" id="IPR000192">
    <property type="entry name" value="Aminotrans_V_dom"/>
</dbReference>
<keyword evidence="1" id="KW-0663">Pyridoxal phosphate</keyword>
<dbReference type="PANTHER" id="PTHR43092">
    <property type="entry name" value="L-CYSTEINE DESULFHYDRASE"/>
    <property type="match status" value="1"/>
</dbReference>
<dbReference type="AlphaFoldDB" id="A0A1S8B4D7"/>
<evidence type="ECO:0000259" key="3">
    <source>
        <dbReference type="Pfam" id="PF00266"/>
    </source>
</evidence>
<feature type="domain" description="Aminotransferase class V" evidence="3">
    <location>
        <begin position="37"/>
        <end position="224"/>
    </location>
</feature>
<dbReference type="PANTHER" id="PTHR43092:SF2">
    <property type="entry name" value="HERCYNYLCYSTEINE SULFOXIDE LYASE"/>
    <property type="match status" value="1"/>
</dbReference>
<dbReference type="GO" id="GO:0008483">
    <property type="term" value="F:transaminase activity"/>
    <property type="evidence" value="ECO:0007669"/>
    <property type="project" value="UniProtKB-KW"/>
</dbReference>
<evidence type="ECO:0000256" key="1">
    <source>
        <dbReference type="ARBA" id="ARBA00022898"/>
    </source>
</evidence>
<dbReference type="Gene3D" id="3.40.640.10">
    <property type="entry name" value="Type I PLP-dependent aspartate aminotransferase-like (Major domain)"/>
    <property type="match status" value="1"/>
</dbReference>
<feature type="non-terminal residue" evidence="4">
    <location>
        <position position="1"/>
    </location>
</feature>